<evidence type="ECO:0000256" key="3">
    <source>
        <dbReference type="ARBA" id="ARBA00022475"/>
    </source>
</evidence>
<evidence type="ECO:0000256" key="8">
    <source>
        <dbReference type="ARBA" id="ARBA00038436"/>
    </source>
</evidence>
<dbReference type="OrthoDB" id="9814265at2"/>
<gene>
    <name evidence="11" type="ORF">SAMN05660706_11349</name>
</gene>
<dbReference type="PANTHER" id="PTHR35011:SF2">
    <property type="entry name" value="2,3-DIKETO-L-GULONATE TRAP TRANSPORTER SMALL PERMEASE PROTEIN YIAM"/>
    <property type="match status" value="1"/>
</dbReference>
<evidence type="ECO:0000256" key="9">
    <source>
        <dbReference type="SAM" id="Phobius"/>
    </source>
</evidence>
<reference evidence="12" key="1">
    <citation type="submission" date="2016-10" db="EMBL/GenBank/DDBJ databases">
        <authorList>
            <person name="Varghese N."/>
            <person name="Submissions S."/>
        </authorList>
    </citation>
    <scope>NUCLEOTIDE SEQUENCE [LARGE SCALE GENOMIC DNA]</scope>
    <source>
        <strain evidence="12">DSM 3669</strain>
    </source>
</reference>
<dbReference type="InterPro" id="IPR007387">
    <property type="entry name" value="TRAP_DctQ"/>
</dbReference>
<keyword evidence="7 9" id="KW-0472">Membrane</keyword>
<feature type="transmembrane region" description="Helical" evidence="9">
    <location>
        <begin position="129"/>
        <end position="150"/>
    </location>
</feature>
<dbReference type="GO" id="GO:0015740">
    <property type="term" value="P:C4-dicarboxylate transport"/>
    <property type="evidence" value="ECO:0007669"/>
    <property type="project" value="TreeGrafter"/>
</dbReference>
<evidence type="ECO:0000256" key="4">
    <source>
        <dbReference type="ARBA" id="ARBA00022519"/>
    </source>
</evidence>
<feature type="domain" description="Tripartite ATP-independent periplasmic transporters DctQ component" evidence="10">
    <location>
        <begin position="26"/>
        <end position="151"/>
    </location>
</feature>
<dbReference type="EMBL" id="FOYM01000013">
    <property type="protein sequence ID" value="SFR06370.1"/>
    <property type="molecule type" value="Genomic_DNA"/>
</dbReference>
<evidence type="ECO:0000313" key="12">
    <source>
        <dbReference type="Proteomes" id="UP000199584"/>
    </source>
</evidence>
<evidence type="ECO:0000259" key="10">
    <source>
        <dbReference type="Pfam" id="PF04290"/>
    </source>
</evidence>
<evidence type="ECO:0000256" key="1">
    <source>
        <dbReference type="ARBA" id="ARBA00004429"/>
    </source>
</evidence>
<name>A0A1I6DLP6_9FIRM</name>
<keyword evidence="2" id="KW-0813">Transport</keyword>
<evidence type="ECO:0000256" key="5">
    <source>
        <dbReference type="ARBA" id="ARBA00022692"/>
    </source>
</evidence>
<dbReference type="AlphaFoldDB" id="A0A1I6DLP6"/>
<feature type="transmembrane region" description="Helical" evidence="9">
    <location>
        <begin position="49"/>
        <end position="66"/>
    </location>
</feature>
<dbReference type="Pfam" id="PF04290">
    <property type="entry name" value="DctQ"/>
    <property type="match status" value="1"/>
</dbReference>
<dbReference type="GO" id="GO:0022857">
    <property type="term" value="F:transmembrane transporter activity"/>
    <property type="evidence" value="ECO:0007669"/>
    <property type="project" value="TreeGrafter"/>
</dbReference>
<keyword evidence="4" id="KW-0997">Cell inner membrane</keyword>
<evidence type="ECO:0000256" key="6">
    <source>
        <dbReference type="ARBA" id="ARBA00022989"/>
    </source>
</evidence>
<dbReference type="RefSeq" id="WP_092483297.1">
    <property type="nucleotide sequence ID" value="NZ_FOYM01000013.1"/>
</dbReference>
<proteinExistence type="inferred from homology"/>
<protein>
    <submittedName>
        <fullName evidence="11">TRAP-type C4-dicarboxylate transport system, small permease component</fullName>
    </submittedName>
</protein>
<keyword evidence="3" id="KW-1003">Cell membrane</keyword>
<sequence length="160" mass="17892">MYALSHLANCLEKACKTIIFTLFIVMVITTFAQVIFRFVFFSLSWSEELSRYCLVWLTFVGGALGVRKKIHVAVEAVTLLFPRSLKIAVSRFNYVLLAVLAILLIKYGITVSVLNMQQLSPAMHIPIGLSYAALPVGGLLILIFSLELIFHPERKGGETR</sequence>
<evidence type="ECO:0000256" key="7">
    <source>
        <dbReference type="ARBA" id="ARBA00023136"/>
    </source>
</evidence>
<organism evidence="11 12">
    <name type="scientific">Desulfoscipio geothermicus DSM 3669</name>
    <dbReference type="NCBI Taxonomy" id="1121426"/>
    <lineage>
        <taxon>Bacteria</taxon>
        <taxon>Bacillati</taxon>
        <taxon>Bacillota</taxon>
        <taxon>Clostridia</taxon>
        <taxon>Eubacteriales</taxon>
        <taxon>Desulfallaceae</taxon>
        <taxon>Desulfoscipio</taxon>
    </lineage>
</organism>
<accession>A0A1I6DLP6</accession>
<dbReference type="STRING" id="39060.SAMN05660706_11349"/>
<keyword evidence="6 9" id="KW-1133">Transmembrane helix</keyword>
<evidence type="ECO:0000256" key="2">
    <source>
        <dbReference type="ARBA" id="ARBA00022448"/>
    </source>
</evidence>
<dbReference type="InterPro" id="IPR055348">
    <property type="entry name" value="DctQ"/>
</dbReference>
<comment type="similarity">
    <text evidence="8">Belongs to the TRAP transporter small permease family.</text>
</comment>
<feature type="transmembrane region" description="Helical" evidence="9">
    <location>
        <begin position="87"/>
        <end position="109"/>
    </location>
</feature>
<dbReference type="Proteomes" id="UP000199584">
    <property type="component" value="Unassembled WGS sequence"/>
</dbReference>
<evidence type="ECO:0000313" key="11">
    <source>
        <dbReference type="EMBL" id="SFR06370.1"/>
    </source>
</evidence>
<keyword evidence="12" id="KW-1185">Reference proteome</keyword>
<dbReference type="GO" id="GO:0005886">
    <property type="term" value="C:plasma membrane"/>
    <property type="evidence" value="ECO:0007669"/>
    <property type="project" value="UniProtKB-SubCell"/>
</dbReference>
<keyword evidence="5 9" id="KW-0812">Transmembrane</keyword>
<feature type="transmembrane region" description="Helical" evidence="9">
    <location>
        <begin position="20"/>
        <end position="43"/>
    </location>
</feature>
<dbReference type="PANTHER" id="PTHR35011">
    <property type="entry name" value="2,3-DIKETO-L-GULONATE TRAP TRANSPORTER SMALL PERMEASE PROTEIN YIAM"/>
    <property type="match status" value="1"/>
</dbReference>
<comment type="subcellular location">
    <subcellularLocation>
        <location evidence="1">Cell inner membrane</location>
        <topology evidence="1">Multi-pass membrane protein</topology>
    </subcellularLocation>
</comment>